<name>A0ABR9GFE9_9GAMM</name>
<evidence type="ECO:0000313" key="2">
    <source>
        <dbReference type="Proteomes" id="UP000651010"/>
    </source>
</evidence>
<evidence type="ECO:0000313" key="1">
    <source>
        <dbReference type="EMBL" id="MBE1162758.1"/>
    </source>
</evidence>
<organism evidence="1 2">
    <name type="scientific">Dyella acidiphila</name>
    <dbReference type="NCBI Taxonomy" id="2775866"/>
    <lineage>
        <taxon>Bacteria</taxon>
        <taxon>Pseudomonadati</taxon>
        <taxon>Pseudomonadota</taxon>
        <taxon>Gammaproteobacteria</taxon>
        <taxon>Lysobacterales</taxon>
        <taxon>Rhodanobacteraceae</taxon>
        <taxon>Dyella</taxon>
    </lineage>
</organism>
<evidence type="ECO:0008006" key="3">
    <source>
        <dbReference type="Google" id="ProtNLM"/>
    </source>
</evidence>
<dbReference type="RefSeq" id="WP_192557598.1">
    <property type="nucleotide sequence ID" value="NZ_JACZZA010000016.1"/>
</dbReference>
<protein>
    <recommendedName>
        <fullName evidence="3">Lysine-specific metallo-endopeptidase domain-containing protein</fullName>
    </recommendedName>
</protein>
<gene>
    <name evidence="1" type="ORF">IGX34_20430</name>
</gene>
<sequence>MNVVDRNFATRTGEILADNPVGAASYARLQSQGTNVVFVNDPEMASMGTFDPNANEVTVNMALHSSPDEAASTIVHEATHQNGFFNGIPQNTQYTEYQAFRNESLFQNGVRPTLDERMNIWNDVQQLYPDLPQGKYPFGGQQ</sequence>
<dbReference type="EMBL" id="JACZZA010000016">
    <property type="protein sequence ID" value="MBE1162758.1"/>
    <property type="molecule type" value="Genomic_DNA"/>
</dbReference>
<proteinExistence type="predicted"/>
<reference evidence="1 2" key="1">
    <citation type="submission" date="2020-09" db="EMBL/GenBank/DDBJ databases">
        <title>Dyella sp. 7MK23 isolated from forest soil.</title>
        <authorList>
            <person name="Fu J."/>
        </authorList>
    </citation>
    <scope>NUCLEOTIDE SEQUENCE [LARGE SCALE GENOMIC DNA]</scope>
    <source>
        <strain evidence="1 2">7MK23</strain>
    </source>
</reference>
<comment type="caution">
    <text evidence="1">The sequence shown here is derived from an EMBL/GenBank/DDBJ whole genome shotgun (WGS) entry which is preliminary data.</text>
</comment>
<accession>A0ABR9GFE9</accession>
<dbReference type="Proteomes" id="UP000651010">
    <property type="component" value="Unassembled WGS sequence"/>
</dbReference>
<keyword evidence="2" id="KW-1185">Reference proteome</keyword>